<keyword evidence="9" id="KW-1185">Reference proteome</keyword>
<dbReference type="InterPro" id="IPR013087">
    <property type="entry name" value="Znf_C2H2_type"/>
</dbReference>
<dbReference type="SUPFAM" id="SSF57667">
    <property type="entry name" value="beta-beta-alpha zinc fingers"/>
    <property type="match status" value="1"/>
</dbReference>
<evidence type="ECO:0000313" key="8">
    <source>
        <dbReference type="EMBL" id="KAD7117642.1"/>
    </source>
</evidence>
<comment type="subcellular location">
    <subcellularLocation>
        <location evidence="1">Nucleus</location>
    </subcellularLocation>
</comment>
<dbReference type="EMBL" id="SZYD01000002">
    <property type="protein sequence ID" value="KAD7117642.1"/>
    <property type="molecule type" value="Genomic_DNA"/>
</dbReference>
<accession>A0A5N6PWA6</accession>
<evidence type="ECO:0000256" key="5">
    <source>
        <dbReference type="ARBA" id="ARBA00023242"/>
    </source>
</evidence>
<sequence>MPLSKTINLEIKVNKDQDSDTSSQVYSNISFHKTTNTMYEPVSLDLSLNFNTNIAKFERASSTNETESTTTPATASRVFPCNYCQRKFFSSQALGGHQNAHKKERMLAKRAVRMGMFSDSYANQFAAFPSHGTGFRCLQIEAHSSQHQTFTPPVMRIPKECNIIHSRHSNGFMGLPAYVQDDEPGQILWPGSFRQVAATGVEVGSLKETSEPHSMDGVRAVYDGFATPDLNL</sequence>
<gene>
    <name evidence="8" type="ORF">E3N88_04910</name>
</gene>
<feature type="domain" description="C2H2-type" evidence="7">
    <location>
        <begin position="79"/>
        <end position="106"/>
    </location>
</feature>
<dbReference type="AlphaFoldDB" id="A0A5N6PWA6"/>
<dbReference type="PANTHER" id="PTHR47287">
    <property type="entry name" value="C2H2 AND C2HC ZINC FINGERS SUPERFAMILY PROTEIN"/>
    <property type="match status" value="1"/>
</dbReference>
<dbReference type="GO" id="GO:0008270">
    <property type="term" value="F:zinc ion binding"/>
    <property type="evidence" value="ECO:0007669"/>
    <property type="project" value="UniProtKB-KW"/>
</dbReference>
<name>A0A5N6PWA6_9ASTR</name>
<dbReference type="OrthoDB" id="1933825at2759"/>
<evidence type="ECO:0000256" key="6">
    <source>
        <dbReference type="PROSITE-ProRule" id="PRU00042"/>
    </source>
</evidence>
<dbReference type="InterPro" id="IPR036236">
    <property type="entry name" value="Znf_C2H2_sf"/>
</dbReference>
<evidence type="ECO:0000256" key="1">
    <source>
        <dbReference type="ARBA" id="ARBA00004123"/>
    </source>
</evidence>
<keyword evidence="4" id="KW-0862">Zinc</keyword>
<dbReference type="PANTHER" id="PTHR47287:SF18">
    <property type="entry name" value="TRANSCRIPTION FACTOR C2H2 FAMILY"/>
    <property type="match status" value="1"/>
</dbReference>
<dbReference type="PROSITE" id="PS50157">
    <property type="entry name" value="ZINC_FINGER_C2H2_2"/>
    <property type="match status" value="1"/>
</dbReference>
<dbReference type="Proteomes" id="UP000326396">
    <property type="component" value="Linkage Group LG10"/>
</dbReference>
<evidence type="ECO:0000256" key="4">
    <source>
        <dbReference type="ARBA" id="ARBA00022833"/>
    </source>
</evidence>
<evidence type="ECO:0000313" key="9">
    <source>
        <dbReference type="Proteomes" id="UP000326396"/>
    </source>
</evidence>
<protein>
    <recommendedName>
        <fullName evidence="7">C2H2-type domain-containing protein</fullName>
    </recommendedName>
</protein>
<dbReference type="Gene3D" id="3.30.160.60">
    <property type="entry name" value="Classic Zinc Finger"/>
    <property type="match status" value="1"/>
</dbReference>
<dbReference type="InterPro" id="IPR044246">
    <property type="entry name" value="ZFP3-like"/>
</dbReference>
<reference evidence="8 9" key="1">
    <citation type="submission" date="2019-05" db="EMBL/GenBank/DDBJ databases">
        <title>Mikania micrantha, genome provides insights into the molecular mechanism of rapid growth.</title>
        <authorList>
            <person name="Liu B."/>
        </authorList>
    </citation>
    <scope>NUCLEOTIDE SEQUENCE [LARGE SCALE GENOMIC DNA]</scope>
    <source>
        <strain evidence="8">NLD-2019</strain>
        <tissue evidence="8">Leaf</tissue>
    </source>
</reference>
<keyword evidence="3 6" id="KW-0863">Zinc-finger</keyword>
<evidence type="ECO:0000256" key="2">
    <source>
        <dbReference type="ARBA" id="ARBA00022723"/>
    </source>
</evidence>
<evidence type="ECO:0000256" key="3">
    <source>
        <dbReference type="ARBA" id="ARBA00022771"/>
    </source>
</evidence>
<keyword evidence="5" id="KW-0539">Nucleus</keyword>
<comment type="caution">
    <text evidence="8">The sequence shown here is derived from an EMBL/GenBank/DDBJ whole genome shotgun (WGS) entry which is preliminary data.</text>
</comment>
<dbReference type="GO" id="GO:0005634">
    <property type="term" value="C:nucleus"/>
    <property type="evidence" value="ECO:0007669"/>
    <property type="project" value="UniProtKB-SubCell"/>
</dbReference>
<evidence type="ECO:0000259" key="7">
    <source>
        <dbReference type="PROSITE" id="PS50157"/>
    </source>
</evidence>
<organism evidence="8 9">
    <name type="scientific">Mikania micrantha</name>
    <name type="common">bitter vine</name>
    <dbReference type="NCBI Taxonomy" id="192012"/>
    <lineage>
        <taxon>Eukaryota</taxon>
        <taxon>Viridiplantae</taxon>
        <taxon>Streptophyta</taxon>
        <taxon>Embryophyta</taxon>
        <taxon>Tracheophyta</taxon>
        <taxon>Spermatophyta</taxon>
        <taxon>Magnoliopsida</taxon>
        <taxon>eudicotyledons</taxon>
        <taxon>Gunneridae</taxon>
        <taxon>Pentapetalae</taxon>
        <taxon>asterids</taxon>
        <taxon>campanulids</taxon>
        <taxon>Asterales</taxon>
        <taxon>Asteraceae</taxon>
        <taxon>Asteroideae</taxon>
        <taxon>Heliantheae alliance</taxon>
        <taxon>Eupatorieae</taxon>
        <taxon>Mikania</taxon>
    </lineage>
</organism>
<dbReference type="GO" id="GO:0009788">
    <property type="term" value="P:negative regulation of abscisic acid-activated signaling pathway"/>
    <property type="evidence" value="ECO:0007669"/>
    <property type="project" value="InterPro"/>
</dbReference>
<dbReference type="PROSITE" id="PS00028">
    <property type="entry name" value="ZINC_FINGER_C2H2_1"/>
    <property type="match status" value="1"/>
</dbReference>
<proteinExistence type="predicted"/>
<keyword evidence="2" id="KW-0479">Metal-binding</keyword>